<dbReference type="Proteomes" id="UP001597296">
    <property type="component" value="Unassembled WGS sequence"/>
</dbReference>
<evidence type="ECO:0000313" key="2">
    <source>
        <dbReference type="Proteomes" id="UP001597296"/>
    </source>
</evidence>
<accession>A0ABW5C8S7</accession>
<dbReference type="EMBL" id="JBHUIY010000012">
    <property type="protein sequence ID" value="MFD2233719.1"/>
    <property type="molecule type" value="Genomic_DNA"/>
</dbReference>
<keyword evidence="2" id="KW-1185">Reference proteome</keyword>
<reference evidence="2" key="1">
    <citation type="journal article" date="2019" name="Int. J. Syst. Evol. Microbiol.">
        <title>The Global Catalogue of Microorganisms (GCM) 10K type strain sequencing project: providing services to taxonomists for standard genome sequencing and annotation.</title>
        <authorList>
            <consortium name="The Broad Institute Genomics Platform"/>
            <consortium name="The Broad Institute Genome Sequencing Center for Infectious Disease"/>
            <person name="Wu L."/>
            <person name="Ma J."/>
        </authorList>
    </citation>
    <scope>NUCLEOTIDE SEQUENCE [LARGE SCALE GENOMIC DNA]</scope>
    <source>
        <strain evidence="2">KCTC 15012</strain>
    </source>
</reference>
<evidence type="ECO:0008006" key="3">
    <source>
        <dbReference type="Google" id="ProtNLM"/>
    </source>
</evidence>
<comment type="caution">
    <text evidence="1">The sequence shown here is derived from an EMBL/GenBank/DDBJ whole genome shotgun (WGS) entry which is preliminary data.</text>
</comment>
<evidence type="ECO:0000313" key="1">
    <source>
        <dbReference type="EMBL" id="MFD2233719.1"/>
    </source>
</evidence>
<proteinExistence type="predicted"/>
<gene>
    <name evidence="1" type="ORF">ACFSNB_07875</name>
</gene>
<dbReference type="RefSeq" id="WP_377315591.1">
    <property type="nucleotide sequence ID" value="NZ_JBHUIY010000012.1"/>
</dbReference>
<protein>
    <recommendedName>
        <fullName evidence="3">RHH-type transcriptional regulator, rel operon repressor / antitoxin RelB</fullName>
    </recommendedName>
</protein>
<name>A0ABW5C8S7_9PROT</name>
<sequence>MRLELDPDLAFRLAAIARGLGRRAEDCARAALLAYVEDCEQAATARSRLAGGDHWVREEDYFMD</sequence>
<organism evidence="1 2">
    <name type="scientific">Phaeospirillum tilakii</name>
    <dbReference type="NCBI Taxonomy" id="741673"/>
    <lineage>
        <taxon>Bacteria</taxon>
        <taxon>Pseudomonadati</taxon>
        <taxon>Pseudomonadota</taxon>
        <taxon>Alphaproteobacteria</taxon>
        <taxon>Rhodospirillales</taxon>
        <taxon>Rhodospirillaceae</taxon>
        <taxon>Phaeospirillum</taxon>
    </lineage>
</organism>